<dbReference type="Proteomes" id="UP000198838">
    <property type="component" value="Unassembled WGS sequence"/>
</dbReference>
<reference evidence="2 3" key="1">
    <citation type="submission" date="2016-10" db="EMBL/GenBank/DDBJ databases">
        <authorList>
            <person name="de Groot N.N."/>
        </authorList>
    </citation>
    <scope>NUCLEOTIDE SEQUENCE [LARGE SCALE GENOMIC DNA]</scope>
    <source>
        <strain evidence="2 3">DSM 5522</strain>
    </source>
</reference>
<proteinExistence type="predicted"/>
<evidence type="ECO:0008006" key="4">
    <source>
        <dbReference type="Google" id="ProtNLM"/>
    </source>
</evidence>
<evidence type="ECO:0000313" key="3">
    <source>
        <dbReference type="Proteomes" id="UP000198838"/>
    </source>
</evidence>
<evidence type="ECO:0000256" key="1">
    <source>
        <dbReference type="ARBA" id="ARBA00022596"/>
    </source>
</evidence>
<dbReference type="EMBL" id="FOJY01000002">
    <property type="protein sequence ID" value="SFA79009.1"/>
    <property type="molecule type" value="Genomic_DNA"/>
</dbReference>
<dbReference type="Gene3D" id="3.30.70.1380">
    <property type="entry name" value="Transcriptional regulatory protein pf0864 domain like"/>
    <property type="match status" value="1"/>
</dbReference>
<accession>A0A1I0VRH0</accession>
<organism evidence="2 3">
    <name type="scientific">Acetitomaculum ruminis DSM 5522</name>
    <dbReference type="NCBI Taxonomy" id="1120918"/>
    <lineage>
        <taxon>Bacteria</taxon>
        <taxon>Bacillati</taxon>
        <taxon>Bacillota</taxon>
        <taxon>Clostridia</taxon>
        <taxon>Lachnospirales</taxon>
        <taxon>Lachnospiraceae</taxon>
        <taxon>Acetitomaculum</taxon>
    </lineage>
</organism>
<keyword evidence="1" id="KW-0533">Nickel</keyword>
<dbReference type="PANTHER" id="PTHR36566">
    <property type="entry name" value="NICKEL INSERTION PROTEIN-RELATED"/>
    <property type="match status" value="1"/>
</dbReference>
<dbReference type="Pfam" id="PF01969">
    <property type="entry name" value="Ni_insertion"/>
    <property type="match status" value="1"/>
</dbReference>
<dbReference type="InterPro" id="IPR002822">
    <property type="entry name" value="Ni_insertion"/>
</dbReference>
<dbReference type="RefSeq" id="WP_092870217.1">
    <property type="nucleotide sequence ID" value="NZ_FOJY01000002.1"/>
</dbReference>
<keyword evidence="3" id="KW-1185">Reference proteome</keyword>
<dbReference type="PANTHER" id="PTHR36566:SF1">
    <property type="entry name" value="PYRIDINIUM-3,5-BISTHIOCARBOXYLIC ACID MONONUCLEOTIDE NICKEL INSERTION PROTEIN"/>
    <property type="match status" value="1"/>
</dbReference>
<name>A0A1I0VRH0_9FIRM</name>
<dbReference type="STRING" id="1120918.SAMN05216249_102158"/>
<dbReference type="OrthoDB" id="9765625at2"/>
<dbReference type="AlphaFoldDB" id="A0A1I0VRH0"/>
<evidence type="ECO:0000313" key="2">
    <source>
        <dbReference type="EMBL" id="SFA79009.1"/>
    </source>
</evidence>
<gene>
    <name evidence="2" type="ORF">SAMN05216249_102158</name>
</gene>
<sequence length="390" mass="44851">MGRKVLYFDCSRGISLSGIFNGLYQMNSKQIEFMIEILEMHEGLTLSICDGFIKAEFNKDFNVDDLLDETFVSRSVKEMYLEYTSKVEELIEKCYEVHENGKDLTVMDKIYVLAILMVLEKNEHEKVMFSSINDGTFVIGENDRLKMIPETLSLIVSKQLKNVNYNITQRKDSAVSFKALMLADLISTSVDYPICSTVIRNSIATQEFYIKFPIRVIELIEEEGEEKQVRGDELSLQEQPVKVTHSSAEDIWVIETNIDDSSGEVLGYAMEKLIYSGARDAFYTPIFMKKSRPAYKLEVICDYKNVDALVNVIFRETTSIGVRMYPINRVIMNRKNIRTSTKYGTIQVKQCSYQDIVKNYPEYNSVRDASIMTGASFQEIYDETKKSLDN</sequence>
<protein>
    <recommendedName>
        <fullName evidence="4">DUF111 family protein</fullName>
    </recommendedName>
</protein>